<dbReference type="EMBL" id="CP036273">
    <property type="protein sequence ID" value="QDU19607.1"/>
    <property type="molecule type" value="Genomic_DNA"/>
</dbReference>
<dbReference type="AlphaFoldDB" id="A0A517XQ21"/>
<proteinExistence type="predicted"/>
<dbReference type="OrthoDB" id="270450at2"/>
<dbReference type="InterPro" id="IPR009927">
    <property type="entry name" value="DUF1464"/>
</dbReference>
<protein>
    <recommendedName>
        <fullName evidence="3">DUF1464 domain-containing protein</fullName>
    </recommendedName>
</protein>
<keyword evidence="2" id="KW-1185">Reference proteome</keyword>
<gene>
    <name evidence="1" type="ORF">ETAA1_15370</name>
</gene>
<dbReference type="RefSeq" id="WP_145235831.1">
    <property type="nucleotide sequence ID" value="NZ_CP036273.1"/>
</dbReference>
<sequence length="351" mass="36172">MRVAGCDPGTSALDVLILDDGTVADQARFEPEQLRADPAAAVAWLVARGPFDLVAAPSGYGLPLVRAAEATDAQLAQLSLLRPDDRGGGGVTRFSAVARAFRDSPLPAVFLPGVAHLPTVPAHRKVNRIDLGTPDKLAVAALALHQLSGTWNQDGPVCVVELGTSFSAALVVNERGEIVDGVGGTGGPLGWRSAGGWDGEAAYLLGPLTKADLFAGGAAELTDDAARCSAYLESLVRTVGGLCGLHEPHERFEAVALSGRLFAAESAFVESLHLTEALAPFARFGSAVAPVGSLPGAWVKEAAQGAALIADGLAGGSHAELVSRMRLREATGSVLDGLTHQRAAAVRAWFQ</sequence>
<reference evidence="1 2" key="1">
    <citation type="submission" date="2019-02" db="EMBL/GenBank/DDBJ databases">
        <title>Deep-cultivation of Planctomycetes and their phenomic and genomic characterization uncovers novel biology.</title>
        <authorList>
            <person name="Wiegand S."/>
            <person name="Jogler M."/>
            <person name="Boedeker C."/>
            <person name="Pinto D."/>
            <person name="Vollmers J."/>
            <person name="Rivas-Marin E."/>
            <person name="Kohn T."/>
            <person name="Peeters S.H."/>
            <person name="Heuer A."/>
            <person name="Rast P."/>
            <person name="Oberbeckmann S."/>
            <person name="Bunk B."/>
            <person name="Jeske O."/>
            <person name="Meyerdierks A."/>
            <person name="Storesund J.E."/>
            <person name="Kallscheuer N."/>
            <person name="Luecker S."/>
            <person name="Lage O.M."/>
            <person name="Pohl T."/>
            <person name="Merkel B.J."/>
            <person name="Hornburger P."/>
            <person name="Mueller R.-W."/>
            <person name="Bruemmer F."/>
            <person name="Labrenz M."/>
            <person name="Spormann A.M."/>
            <person name="Op den Camp H."/>
            <person name="Overmann J."/>
            <person name="Amann R."/>
            <person name="Jetten M.S.M."/>
            <person name="Mascher T."/>
            <person name="Medema M.H."/>
            <person name="Devos D.P."/>
            <person name="Kaster A.-K."/>
            <person name="Ovreas L."/>
            <person name="Rohde M."/>
            <person name="Galperin M.Y."/>
            <person name="Jogler C."/>
        </authorList>
    </citation>
    <scope>NUCLEOTIDE SEQUENCE [LARGE SCALE GENOMIC DNA]</scope>
    <source>
        <strain evidence="1 2">ETA_A1</strain>
    </source>
</reference>
<evidence type="ECO:0000313" key="2">
    <source>
        <dbReference type="Proteomes" id="UP000319576"/>
    </source>
</evidence>
<evidence type="ECO:0008006" key="3">
    <source>
        <dbReference type="Google" id="ProtNLM"/>
    </source>
</evidence>
<dbReference type="Proteomes" id="UP000319576">
    <property type="component" value="Chromosome"/>
</dbReference>
<organism evidence="1 2">
    <name type="scientific">Urbifossiella limnaea</name>
    <dbReference type="NCBI Taxonomy" id="2528023"/>
    <lineage>
        <taxon>Bacteria</taxon>
        <taxon>Pseudomonadati</taxon>
        <taxon>Planctomycetota</taxon>
        <taxon>Planctomycetia</taxon>
        <taxon>Gemmatales</taxon>
        <taxon>Gemmataceae</taxon>
        <taxon>Urbifossiella</taxon>
    </lineage>
</organism>
<dbReference type="KEGG" id="uli:ETAA1_15370"/>
<evidence type="ECO:0000313" key="1">
    <source>
        <dbReference type="EMBL" id="QDU19607.1"/>
    </source>
</evidence>
<dbReference type="Pfam" id="PF07318">
    <property type="entry name" value="DUF1464"/>
    <property type="match status" value="1"/>
</dbReference>
<accession>A0A517XQ21</accession>
<name>A0A517XQ21_9BACT</name>